<feature type="transmembrane region" description="Helical" evidence="7">
    <location>
        <begin position="206"/>
        <end position="231"/>
    </location>
</feature>
<accession>A0A939LRP1</accession>
<feature type="transmembrane region" description="Helical" evidence="7">
    <location>
        <begin position="119"/>
        <end position="138"/>
    </location>
</feature>
<feature type="transmembrane region" description="Helical" evidence="7">
    <location>
        <begin position="54"/>
        <end position="72"/>
    </location>
</feature>
<dbReference type="RefSeq" id="WP_208054514.1">
    <property type="nucleotide sequence ID" value="NZ_JAGEMK010000001.1"/>
</dbReference>
<evidence type="ECO:0000256" key="2">
    <source>
        <dbReference type="ARBA" id="ARBA00007362"/>
    </source>
</evidence>
<keyword evidence="5 7" id="KW-0472">Membrane</keyword>
<dbReference type="PANTHER" id="PTHR32322:SF2">
    <property type="entry name" value="EAMA DOMAIN-CONTAINING PROTEIN"/>
    <property type="match status" value="1"/>
</dbReference>
<evidence type="ECO:0000256" key="1">
    <source>
        <dbReference type="ARBA" id="ARBA00004141"/>
    </source>
</evidence>
<dbReference type="Pfam" id="PF00892">
    <property type="entry name" value="EamA"/>
    <property type="match status" value="2"/>
</dbReference>
<feature type="transmembrane region" description="Helical" evidence="7">
    <location>
        <begin position="307"/>
        <end position="323"/>
    </location>
</feature>
<evidence type="ECO:0000256" key="5">
    <source>
        <dbReference type="ARBA" id="ARBA00023136"/>
    </source>
</evidence>
<reference evidence="9" key="1">
    <citation type="submission" date="2021-03" db="EMBL/GenBank/DDBJ databases">
        <title>Actinotalea soli sp. nov., isolated from soil.</title>
        <authorList>
            <person name="Ping W."/>
            <person name="Zhang J."/>
        </authorList>
    </citation>
    <scope>NUCLEOTIDE SEQUENCE</scope>
    <source>
        <strain evidence="9">BY-33</strain>
    </source>
</reference>
<dbReference type="InterPro" id="IPR050638">
    <property type="entry name" value="AA-Vitamin_Transporters"/>
</dbReference>
<gene>
    <name evidence="9" type="ORF">J4G33_03720</name>
</gene>
<comment type="similarity">
    <text evidence="2">Belongs to the EamA transporter family.</text>
</comment>
<keyword evidence="10" id="KW-1185">Reference proteome</keyword>
<evidence type="ECO:0000313" key="9">
    <source>
        <dbReference type="EMBL" id="MBO1750904.1"/>
    </source>
</evidence>
<feature type="transmembrane region" description="Helical" evidence="7">
    <location>
        <begin position="251"/>
        <end position="270"/>
    </location>
</feature>
<comment type="caution">
    <text evidence="9">The sequence shown here is derived from an EMBL/GenBank/DDBJ whole genome shotgun (WGS) entry which is preliminary data.</text>
</comment>
<sequence>MSAGGAGLGPPVAEGTGRGTGFTLVLLGAVLWGTGGVTGASLGEAGDLPPVAVASVRLGVGGVALLALLALLRAVRGRTARPVPLLPRTRQAVGRVALVGLLAAGYQAAYFAAVDLTSVSVATFVALGAAPVLVALSTALRRRRPPSARVLISLALALVGLGLLTGAGGPSERASGVGLTLALGAASCFALLTLVNRRGVPGLGPLAMTGASFTVGGVLLAPVAVLGVVVAGPREGLVLDAGGAGAGGGRLVLLVLFLGLVPTALAYAAYFSGLRTVPATTASLVALLEPVTAAVIAAVLLGERLGPAGVLGGLVLGLAVIAVRPRPLPGGRLAYDGRRSVLNPRRTGAPTRPDPPPSGAGS</sequence>
<protein>
    <submittedName>
        <fullName evidence="9">DMT family transporter</fullName>
    </submittedName>
</protein>
<dbReference type="InterPro" id="IPR037185">
    <property type="entry name" value="EmrE-like"/>
</dbReference>
<feature type="transmembrane region" description="Helical" evidence="7">
    <location>
        <begin position="282"/>
        <end position="301"/>
    </location>
</feature>
<feature type="transmembrane region" description="Helical" evidence="7">
    <location>
        <begin position="150"/>
        <end position="168"/>
    </location>
</feature>
<name>A0A939LRP1_9CELL</name>
<feature type="transmembrane region" description="Helical" evidence="7">
    <location>
        <begin position="21"/>
        <end position="42"/>
    </location>
</feature>
<keyword evidence="3 7" id="KW-0812">Transmembrane</keyword>
<organism evidence="9 10">
    <name type="scientific">Actinotalea soli</name>
    <dbReference type="NCBI Taxonomy" id="2819234"/>
    <lineage>
        <taxon>Bacteria</taxon>
        <taxon>Bacillati</taxon>
        <taxon>Actinomycetota</taxon>
        <taxon>Actinomycetes</taxon>
        <taxon>Micrococcales</taxon>
        <taxon>Cellulomonadaceae</taxon>
        <taxon>Actinotalea</taxon>
    </lineage>
</organism>
<dbReference type="Proteomes" id="UP000664209">
    <property type="component" value="Unassembled WGS sequence"/>
</dbReference>
<evidence type="ECO:0000256" key="6">
    <source>
        <dbReference type="SAM" id="MobiDB-lite"/>
    </source>
</evidence>
<keyword evidence="4 7" id="KW-1133">Transmembrane helix</keyword>
<dbReference type="SUPFAM" id="SSF103481">
    <property type="entry name" value="Multidrug resistance efflux transporter EmrE"/>
    <property type="match status" value="2"/>
</dbReference>
<evidence type="ECO:0000256" key="7">
    <source>
        <dbReference type="SAM" id="Phobius"/>
    </source>
</evidence>
<dbReference type="GO" id="GO:0016020">
    <property type="term" value="C:membrane"/>
    <property type="evidence" value="ECO:0007669"/>
    <property type="project" value="UniProtKB-SubCell"/>
</dbReference>
<comment type="subcellular location">
    <subcellularLocation>
        <location evidence="1">Membrane</location>
        <topology evidence="1">Multi-pass membrane protein</topology>
    </subcellularLocation>
</comment>
<dbReference type="EMBL" id="JAGEMK010000001">
    <property type="protein sequence ID" value="MBO1750904.1"/>
    <property type="molecule type" value="Genomic_DNA"/>
</dbReference>
<feature type="compositionally biased region" description="Pro residues" evidence="6">
    <location>
        <begin position="352"/>
        <end position="362"/>
    </location>
</feature>
<evidence type="ECO:0000259" key="8">
    <source>
        <dbReference type="Pfam" id="PF00892"/>
    </source>
</evidence>
<evidence type="ECO:0000313" key="10">
    <source>
        <dbReference type="Proteomes" id="UP000664209"/>
    </source>
</evidence>
<feature type="domain" description="EamA" evidence="8">
    <location>
        <begin position="21"/>
        <end position="165"/>
    </location>
</feature>
<dbReference type="AlphaFoldDB" id="A0A939LRP1"/>
<feature type="transmembrane region" description="Helical" evidence="7">
    <location>
        <begin position="92"/>
        <end position="113"/>
    </location>
</feature>
<evidence type="ECO:0000256" key="3">
    <source>
        <dbReference type="ARBA" id="ARBA00022692"/>
    </source>
</evidence>
<feature type="region of interest" description="Disordered" evidence="6">
    <location>
        <begin position="334"/>
        <end position="362"/>
    </location>
</feature>
<feature type="domain" description="EamA" evidence="8">
    <location>
        <begin position="178"/>
        <end position="322"/>
    </location>
</feature>
<dbReference type="PANTHER" id="PTHR32322">
    <property type="entry name" value="INNER MEMBRANE TRANSPORTER"/>
    <property type="match status" value="1"/>
</dbReference>
<proteinExistence type="inferred from homology"/>
<evidence type="ECO:0000256" key="4">
    <source>
        <dbReference type="ARBA" id="ARBA00022989"/>
    </source>
</evidence>
<dbReference type="InterPro" id="IPR000620">
    <property type="entry name" value="EamA_dom"/>
</dbReference>
<feature type="transmembrane region" description="Helical" evidence="7">
    <location>
        <begin position="174"/>
        <end position="194"/>
    </location>
</feature>